<evidence type="ECO:0008006" key="4">
    <source>
        <dbReference type="Google" id="ProtNLM"/>
    </source>
</evidence>
<reference evidence="3" key="1">
    <citation type="journal article" date="2019" name="Int. J. Syst. Evol. Microbiol.">
        <title>The Global Catalogue of Microorganisms (GCM) 10K type strain sequencing project: providing services to taxonomists for standard genome sequencing and annotation.</title>
        <authorList>
            <consortium name="The Broad Institute Genomics Platform"/>
            <consortium name="The Broad Institute Genome Sequencing Center for Infectious Disease"/>
            <person name="Wu L."/>
            <person name="Ma J."/>
        </authorList>
    </citation>
    <scope>NUCLEOTIDE SEQUENCE [LARGE SCALE GENOMIC DNA]</scope>
    <source>
        <strain evidence="3">JCM 11574</strain>
    </source>
</reference>
<feature type="compositionally biased region" description="Low complexity" evidence="1">
    <location>
        <begin position="219"/>
        <end position="257"/>
    </location>
</feature>
<sequence>MWQGNITSVGADSRRTPPRCPESVQAAAYGRPRAYAHPVLCILDARTGEPVPAAPARRGLTRIEAHASGLDPTALRVLLTADLLVRALELGGTPVWTILTAPRDQPELCTAATRLAIRPFEDGRDLASGLGDAQAIHVAQRGYEDTPGEGPVVAVAPAQWAEAAQAGPGGETGRPGEGTGRPGEGTGRPGEESRRAGGGRARPGEEAGTVGGAPEERPGAAAGGPSAPGLVPDTVADPATATTPSAPSAPSGPSVLASGPSVLASGSSVLAALLSDPAALRLALLAVPRSRPVRLDAATLDDAARSLARWRRAVAGWARQPSRPVPGEVRERLRAAWDDDLDLPAVLGVLRDVESAPGIPDGARFETYAYADRLLALDLLRDLGNPA</sequence>
<dbReference type="EMBL" id="BAAAVM010000057">
    <property type="protein sequence ID" value="GAA3150071.1"/>
    <property type="molecule type" value="Genomic_DNA"/>
</dbReference>
<gene>
    <name evidence="2" type="ORF">GCM10010521_41990</name>
</gene>
<feature type="region of interest" description="Disordered" evidence="1">
    <location>
        <begin position="1"/>
        <end position="21"/>
    </location>
</feature>
<feature type="compositionally biased region" description="Polar residues" evidence="1">
    <location>
        <begin position="1"/>
        <end position="10"/>
    </location>
</feature>
<dbReference type="Proteomes" id="UP001500893">
    <property type="component" value="Unassembled WGS sequence"/>
</dbReference>
<feature type="compositionally biased region" description="Gly residues" evidence="1">
    <location>
        <begin position="167"/>
        <end position="188"/>
    </location>
</feature>
<protein>
    <recommendedName>
        <fullName evidence="4">Cysteinyl-tRNA synthetase</fullName>
    </recommendedName>
</protein>
<name>A0ABP6NLA7_9ACTN</name>
<evidence type="ECO:0000313" key="2">
    <source>
        <dbReference type="EMBL" id="GAA3150071.1"/>
    </source>
</evidence>
<feature type="region of interest" description="Disordered" evidence="1">
    <location>
        <begin position="164"/>
        <end position="257"/>
    </location>
</feature>
<evidence type="ECO:0000313" key="3">
    <source>
        <dbReference type="Proteomes" id="UP001500893"/>
    </source>
</evidence>
<comment type="caution">
    <text evidence="2">The sequence shown here is derived from an EMBL/GenBank/DDBJ whole genome shotgun (WGS) entry which is preliminary data.</text>
</comment>
<dbReference type="Gene3D" id="1.20.120.640">
    <property type="entry name" value="Anticodon-binding domain of a subclass of class I aminoacyl-tRNA synthetases"/>
    <property type="match status" value="1"/>
</dbReference>
<keyword evidence="3" id="KW-1185">Reference proteome</keyword>
<accession>A0ABP6NLA7</accession>
<proteinExistence type="predicted"/>
<evidence type="ECO:0000256" key="1">
    <source>
        <dbReference type="SAM" id="MobiDB-lite"/>
    </source>
</evidence>
<organism evidence="2 3">
    <name type="scientific">Streptomyces rameus</name>
    <dbReference type="NCBI Taxonomy" id="68261"/>
    <lineage>
        <taxon>Bacteria</taxon>
        <taxon>Bacillati</taxon>
        <taxon>Actinomycetota</taxon>
        <taxon>Actinomycetes</taxon>
        <taxon>Kitasatosporales</taxon>
        <taxon>Streptomycetaceae</taxon>
        <taxon>Streptomyces</taxon>
    </lineage>
</organism>